<dbReference type="PATRIC" id="fig|270351.10.peg.5448"/>
<dbReference type="EMBL" id="AP014705">
    <property type="protein sequence ID" value="BAQ48489.1"/>
    <property type="molecule type" value="Genomic_DNA"/>
</dbReference>
<feature type="chain" id="PRO_5002189544" evidence="2">
    <location>
        <begin position="24"/>
        <end position="120"/>
    </location>
</feature>
<dbReference type="OrthoDB" id="8004454at2"/>
<geneLocation type="plasmid" evidence="4">
    <name>pMaq22A_1p DNA</name>
</geneLocation>
<feature type="compositionally biased region" description="Polar residues" evidence="1">
    <location>
        <begin position="55"/>
        <end position="71"/>
    </location>
</feature>
<organism evidence="3 4">
    <name type="scientific">Methylobacterium aquaticum</name>
    <dbReference type="NCBI Taxonomy" id="270351"/>
    <lineage>
        <taxon>Bacteria</taxon>
        <taxon>Pseudomonadati</taxon>
        <taxon>Pseudomonadota</taxon>
        <taxon>Alphaproteobacteria</taxon>
        <taxon>Hyphomicrobiales</taxon>
        <taxon>Methylobacteriaceae</taxon>
        <taxon>Methylobacterium</taxon>
    </lineage>
</organism>
<feature type="signal peptide" evidence="2">
    <location>
        <begin position="1"/>
        <end position="23"/>
    </location>
</feature>
<evidence type="ECO:0000256" key="1">
    <source>
        <dbReference type="SAM" id="MobiDB-lite"/>
    </source>
</evidence>
<keyword evidence="3" id="KW-0614">Plasmid</keyword>
<evidence type="ECO:0000313" key="4">
    <source>
        <dbReference type="Proteomes" id="UP000061432"/>
    </source>
</evidence>
<proteinExistence type="predicted"/>
<gene>
    <name evidence="3" type="ORF">Maq22A_1p30690</name>
</gene>
<protein>
    <submittedName>
        <fullName evidence="3">Uncharacterized protein</fullName>
    </submittedName>
</protein>
<name>A0A0C6FSK8_9HYPH</name>
<sequence length="120" mass="12226">MSKLMRGGLAALAIVAGATAALAQSPEVPLKGRDRDPNLPPLNQTIPEKVRPGDATSNADKSDTTGSTLSDKLQRSDGVIKPPATGTPDMAVKPPEPTPNSTPVIKPGELPGQGPGTEAK</sequence>
<keyword evidence="2" id="KW-0732">Signal</keyword>
<reference evidence="3 4" key="1">
    <citation type="journal article" date="2015" name="Genome Announc.">
        <title>Complete Genome Sequence of Methylobacterium aquaticum Strain 22A, Isolated from Racomitrium japonicum Moss.</title>
        <authorList>
            <person name="Tani A."/>
            <person name="Ogura Y."/>
            <person name="Hayashi T."/>
            <person name="Kimbara K."/>
        </authorList>
    </citation>
    <scope>NUCLEOTIDE SEQUENCE [LARGE SCALE GENOMIC DNA]</scope>
    <source>
        <strain evidence="3 4">MA-22A</strain>
        <plasmid evidence="4">Plasmid pMaq22A_1p DNA</plasmid>
    </source>
</reference>
<dbReference type="AlphaFoldDB" id="A0A0C6FSK8"/>
<feature type="compositionally biased region" description="Gly residues" evidence="1">
    <location>
        <begin position="111"/>
        <end position="120"/>
    </location>
</feature>
<feature type="region of interest" description="Disordered" evidence="1">
    <location>
        <begin position="21"/>
        <end position="120"/>
    </location>
</feature>
<accession>A0A0C6FSK8</accession>
<dbReference type="RefSeq" id="WP_060849735.1">
    <property type="nucleotide sequence ID" value="NZ_AP014705.1"/>
</dbReference>
<dbReference type="KEGG" id="maqu:Maq22A_1p30690"/>
<evidence type="ECO:0000256" key="2">
    <source>
        <dbReference type="SAM" id="SignalP"/>
    </source>
</evidence>
<reference evidence="4" key="2">
    <citation type="submission" date="2015-01" db="EMBL/GenBank/DDBJ databases">
        <title>Complete genome sequence of Methylobacterium aquaticum strain 22A.</title>
        <authorList>
            <person name="Tani A."/>
            <person name="Ogura Y."/>
            <person name="Hayashi T."/>
        </authorList>
    </citation>
    <scope>NUCLEOTIDE SEQUENCE [LARGE SCALE GENOMIC DNA]</scope>
    <source>
        <strain evidence="4">MA-22A</strain>
        <plasmid evidence="4">Plasmid pMaq22A_1p DNA</plasmid>
    </source>
</reference>
<dbReference type="Proteomes" id="UP000061432">
    <property type="component" value="Plasmid pMaq22A_1p"/>
</dbReference>
<evidence type="ECO:0000313" key="3">
    <source>
        <dbReference type="EMBL" id="BAQ48489.1"/>
    </source>
</evidence>